<gene>
    <name evidence="1" type="ordered locus">LRHM_0564</name>
</gene>
<sequence>MKKCGYLVTWLGLLVSFLMVAPSVSAHAAAGWPSSSGYPAPPSFSDVTGLFEPTQKDSSLIIDSATGSAVGMEINKDAPNQSGAIWSTAPMFDLDKDASYTMYYYLGNKTTIGEGMAFVLAAKPAAPKQIDPSSLGIWGVDHLPAGSTSQQIANTALPNSFALYVDTRRNGGDAAGGYDQYSAYTDYYFGAGYPGQANMYRISNPYWMSWLYFKGDPPFNGVQTGIGRQNTLASTAANGKWHQVKIDWKKDNRGGGTLTYTVTVQKSNGKPYVFSEKVTWTSADIQNYFAQNAGDPVPRRLYLGFTGTTSNYYEPHVVAIGALPEVAKVKGTVALMRGAETVDANTHLKVEDAIHYDYVVDVQATKQAAWPTNGTITMDVPKGQYFDYLKADGTPAQPDDQLPITLTIGSRTVTVQGKVQSDGNRIVVTQMPSVAAGTAAKLQFSLPARVKHHALLKSTLFHDKPIGTVSGDGQTYDLKTPTGKDVLEYILDPETGDLTLEKVPSFIFELKDGAGGYRNPNVMDMVNGIPNPDTASPNQLETGQWLTNQHGLESANSTGKVLSIKDTRPTKQGWHLMMQLTPFTLVGQPYVLGDHGSQQGGKATLVLADRTATGTDKVATIRDNNNATLVKNMAAGGTDWTLGAQTGNIAAYLGIEQTATAKAGQYHATATWLLSNAPQ</sequence>
<reference evidence="1 2" key="1">
    <citation type="journal article" date="2009" name="J. Bacteriol.">
        <title>Complete genome sequence of the probiotic Lactobacillus rhamnosus ATCC 53103.</title>
        <authorList>
            <person name="Morita H."/>
            <person name="Toh H."/>
            <person name="Oshima K."/>
            <person name="Murakami M."/>
            <person name="Taylor T.D."/>
            <person name="Igimi S."/>
            <person name="Hattori M."/>
        </authorList>
    </citation>
    <scope>NUCLEOTIDE SEQUENCE [LARGE SCALE GENOMIC DNA]</scope>
    <source>
        <strain evidence="2">ATCC 53103 / LMG 18243 / GG [Tokyo]</strain>
    </source>
</reference>
<dbReference type="InterPro" id="IPR056573">
    <property type="entry name" value="Lectin_L-type_dom"/>
</dbReference>
<protein>
    <submittedName>
        <fullName evidence="1">Cell surface protein</fullName>
    </submittedName>
</protein>
<evidence type="ECO:0000313" key="2">
    <source>
        <dbReference type="Proteomes" id="UP000002067"/>
    </source>
</evidence>
<accession>A0A809N1D3</accession>
<proteinExistence type="predicted"/>
<dbReference type="CDD" id="cd01951">
    <property type="entry name" value="lectin_L-type"/>
    <property type="match status" value="1"/>
</dbReference>
<dbReference type="KEGG" id="lrh:LGG_00587"/>
<dbReference type="Proteomes" id="UP000002067">
    <property type="component" value="Chromosome"/>
</dbReference>
<dbReference type="Gene3D" id="2.60.120.200">
    <property type="match status" value="1"/>
</dbReference>
<evidence type="ECO:0000313" key="1">
    <source>
        <dbReference type="EMBL" id="BAI41091.1"/>
    </source>
</evidence>
<dbReference type="SUPFAM" id="SSF49899">
    <property type="entry name" value="Concanavalin A-like lectins/glucanases"/>
    <property type="match status" value="1"/>
</dbReference>
<dbReference type="KEGG" id="lrg:LRHM_0564"/>
<dbReference type="InterPro" id="IPR013320">
    <property type="entry name" value="ConA-like_dom_sf"/>
</dbReference>
<organism evidence="1 2">
    <name type="scientific">Lacticaseibacillus rhamnosus (strain ATCC 53103 / LMG 18243 / GG)</name>
    <name type="common">Lactobacillus rhamnosus</name>
    <dbReference type="NCBI Taxonomy" id="568703"/>
    <lineage>
        <taxon>Bacteria</taxon>
        <taxon>Bacillati</taxon>
        <taxon>Bacillota</taxon>
        <taxon>Bacilli</taxon>
        <taxon>Lactobacillales</taxon>
        <taxon>Lactobacillaceae</taxon>
        <taxon>Lacticaseibacillus</taxon>
    </lineage>
</organism>
<dbReference type="AlphaFoldDB" id="A0A809N1D3"/>
<name>A0A809N1D3_LACRG</name>
<dbReference type="RefSeq" id="WP_014569184.1">
    <property type="nucleotide sequence ID" value="NC_013198.1"/>
</dbReference>
<dbReference type="EMBL" id="AP011548">
    <property type="protein sequence ID" value="BAI41091.1"/>
    <property type="molecule type" value="Genomic_DNA"/>
</dbReference>